<comment type="subcellular location">
    <subcellularLocation>
        <location evidence="1 7">Cell membrane</location>
        <topology evidence="1 7">Multi-pass membrane protein</topology>
    </subcellularLocation>
</comment>
<dbReference type="InterPro" id="IPR000515">
    <property type="entry name" value="MetI-like"/>
</dbReference>
<comment type="similarity">
    <text evidence="7">Belongs to the binding-protein-dependent transport system permease family.</text>
</comment>
<gene>
    <name evidence="9" type="ordered locus">Varpa_1297</name>
</gene>
<dbReference type="CDD" id="cd06261">
    <property type="entry name" value="TM_PBP2"/>
    <property type="match status" value="1"/>
</dbReference>
<feature type="transmembrane region" description="Helical" evidence="7">
    <location>
        <begin position="185"/>
        <end position="204"/>
    </location>
</feature>
<feature type="transmembrane region" description="Helical" evidence="7">
    <location>
        <begin position="242"/>
        <end position="268"/>
    </location>
</feature>
<dbReference type="Proteomes" id="UP000008917">
    <property type="component" value="Chromosome"/>
</dbReference>
<dbReference type="KEGG" id="vpe:Varpa_1297"/>
<organism evidence="9 10">
    <name type="scientific">Variovorax paradoxus (strain EPS)</name>
    <dbReference type="NCBI Taxonomy" id="595537"/>
    <lineage>
        <taxon>Bacteria</taxon>
        <taxon>Pseudomonadati</taxon>
        <taxon>Pseudomonadota</taxon>
        <taxon>Betaproteobacteria</taxon>
        <taxon>Burkholderiales</taxon>
        <taxon>Comamonadaceae</taxon>
        <taxon>Variovorax</taxon>
    </lineage>
</organism>
<accession>E6UZ96</accession>
<feature type="transmembrane region" description="Helical" evidence="7">
    <location>
        <begin position="107"/>
        <end position="130"/>
    </location>
</feature>
<sequence>MMKMKSASLRYIASRAGGMLIVLAIVAVLVFVLTRAASGDPVSVLLGDQATAADIARVQKDYGLDKPLPVQFGYWLREVLQGNLGTSIFLQRPVTQALWERAEPTTLLALMAVAIAALIGVPCGIVSAVFRGRVVDQLFTGIAMLGASIPSFWLGIVLIQIFAVSFGWFPVSGYGAPDAPFMERLHALVLPATVLGLLNSALIIRFTRASMLDVLGEDYVRTARSKGLSESKVVLKHALRNALVPIVTVIGLTVALMIGGAVITETVFGLPGVGNLVVSAVLRRDYPVIQGALLVIAAIYVLINFSIDLLYAVVDPRVKV</sequence>
<feature type="transmembrane region" description="Helical" evidence="7">
    <location>
        <begin position="142"/>
        <end position="165"/>
    </location>
</feature>
<reference evidence="9 10" key="2">
    <citation type="journal article" date="2013" name="Genome Announc.">
        <title>Genome of the Root-Associated Plant Growth-Promoting Bacterium Variovorax paradoxus Strain EPS.</title>
        <authorList>
            <person name="Han J.I."/>
            <person name="Spain J.C."/>
            <person name="Leadbetter J.R."/>
            <person name="Ovchinnikova G."/>
            <person name="Goodwin L.A."/>
            <person name="Han C.S."/>
            <person name="Woyke T."/>
            <person name="Davenport K.W."/>
            <person name="Orwin P.M."/>
        </authorList>
    </citation>
    <scope>NUCLEOTIDE SEQUENCE [LARGE SCALE GENOMIC DNA]</scope>
    <source>
        <strain evidence="9 10">EPS</strain>
    </source>
</reference>
<evidence type="ECO:0000313" key="9">
    <source>
        <dbReference type="EMBL" id="ADU35513.1"/>
    </source>
</evidence>
<evidence type="ECO:0000256" key="5">
    <source>
        <dbReference type="ARBA" id="ARBA00022989"/>
    </source>
</evidence>
<dbReference type="Pfam" id="PF19300">
    <property type="entry name" value="BPD_transp_1_N"/>
    <property type="match status" value="1"/>
</dbReference>
<dbReference type="GO" id="GO:0005886">
    <property type="term" value="C:plasma membrane"/>
    <property type="evidence" value="ECO:0007669"/>
    <property type="project" value="UniProtKB-SubCell"/>
</dbReference>
<keyword evidence="3" id="KW-1003">Cell membrane</keyword>
<evidence type="ECO:0000256" key="4">
    <source>
        <dbReference type="ARBA" id="ARBA00022692"/>
    </source>
</evidence>
<dbReference type="Pfam" id="PF00528">
    <property type="entry name" value="BPD_transp_1"/>
    <property type="match status" value="1"/>
</dbReference>
<protein>
    <submittedName>
        <fullName evidence="9">Binding-protein-dependent transport systems inner membrane component</fullName>
    </submittedName>
</protein>
<dbReference type="InterPro" id="IPR045621">
    <property type="entry name" value="BPD_transp_1_N"/>
</dbReference>
<proteinExistence type="inferred from homology"/>
<dbReference type="PANTHER" id="PTHR43163">
    <property type="entry name" value="DIPEPTIDE TRANSPORT SYSTEM PERMEASE PROTEIN DPPB-RELATED"/>
    <property type="match status" value="1"/>
</dbReference>
<evidence type="ECO:0000256" key="7">
    <source>
        <dbReference type="RuleBase" id="RU363032"/>
    </source>
</evidence>
<feature type="transmembrane region" description="Helical" evidence="7">
    <location>
        <begin position="288"/>
        <end position="314"/>
    </location>
</feature>
<keyword evidence="2 7" id="KW-0813">Transport</keyword>
<keyword evidence="5 7" id="KW-1133">Transmembrane helix</keyword>
<reference evidence="10" key="1">
    <citation type="submission" date="2010-12" db="EMBL/GenBank/DDBJ databases">
        <title>Complete sequence of Variovorax paradoxus EPS.</title>
        <authorList>
            <consortium name="US DOE Joint Genome Institute"/>
            <person name="Lucas S."/>
            <person name="Copeland A."/>
            <person name="Lapidus A."/>
            <person name="Cheng J.-F."/>
            <person name="Goodwin L."/>
            <person name="Pitluck S."/>
            <person name="Teshima H."/>
            <person name="Detter J.C."/>
            <person name="Han C."/>
            <person name="Tapia R."/>
            <person name="Land M."/>
            <person name="Hauser L."/>
            <person name="Kyrpides N."/>
            <person name="Ivanova N."/>
            <person name="Ovchinnikova G."/>
            <person name="Orwin P."/>
            <person name="Han J.-I.G."/>
            <person name="Woyke T."/>
        </authorList>
    </citation>
    <scope>NUCLEOTIDE SEQUENCE [LARGE SCALE GENOMIC DNA]</scope>
    <source>
        <strain evidence="10">EPS</strain>
    </source>
</reference>
<evidence type="ECO:0000256" key="1">
    <source>
        <dbReference type="ARBA" id="ARBA00004651"/>
    </source>
</evidence>
<dbReference type="PANTHER" id="PTHR43163:SF3">
    <property type="entry name" value="PEPTIDE ABC TRANSPORTER PERMEASE PROTEIN"/>
    <property type="match status" value="1"/>
</dbReference>
<dbReference type="SUPFAM" id="SSF161098">
    <property type="entry name" value="MetI-like"/>
    <property type="match status" value="1"/>
</dbReference>
<evidence type="ECO:0000256" key="3">
    <source>
        <dbReference type="ARBA" id="ARBA00022475"/>
    </source>
</evidence>
<dbReference type="AlphaFoldDB" id="E6UZ96"/>
<evidence type="ECO:0000313" key="10">
    <source>
        <dbReference type="Proteomes" id="UP000008917"/>
    </source>
</evidence>
<dbReference type="eggNOG" id="COG0601">
    <property type="taxonomic scope" value="Bacteria"/>
</dbReference>
<keyword evidence="6 7" id="KW-0472">Membrane</keyword>
<evidence type="ECO:0000259" key="8">
    <source>
        <dbReference type="PROSITE" id="PS50928"/>
    </source>
</evidence>
<dbReference type="GO" id="GO:0055085">
    <property type="term" value="P:transmembrane transport"/>
    <property type="evidence" value="ECO:0007669"/>
    <property type="project" value="InterPro"/>
</dbReference>
<keyword evidence="4 7" id="KW-0812">Transmembrane</keyword>
<dbReference type="PROSITE" id="PS50928">
    <property type="entry name" value="ABC_TM1"/>
    <property type="match status" value="1"/>
</dbReference>
<dbReference type="InterPro" id="IPR035906">
    <property type="entry name" value="MetI-like_sf"/>
</dbReference>
<feature type="domain" description="ABC transmembrane type-1" evidence="8">
    <location>
        <begin position="102"/>
        <end position="311"/>
    </location>
</feature>
<dbReference type="EMBL" id="CP002417">
    <property type="protein sequence ID" value="ADU35513.1"/>
    <property type="molecule type" value="Genomic_DNA"/>
</dbReference>
<name>E6UZ96_VARPE</name>
<evidence type="ECO:0000256" key="6">
    <source>
        <dbReference type="ARBA" id="ARBA00023136"/>
    </source>
</evidence>
<dbReference type="Gene3D" id="1.10.3720.10">
    <property type="entry name" value="MetI-like"/>
    <property type="match status" value="1"/>
</dbReference>
<dbReference type="HOGENOM" id="CLU_036879_0_1_4"/>
<evidence type="ECO:0000256" key="2">
    <source>
        <dbReference type="ARBA" id="ARBA00022448"/>
    </source>
</evidence>
<dbReference type="STRING" id="595537.Varpa_1297"/>